<sequence length="713" mass="77775">MALVSGLVALVPAIASIRRALGRSFRSRCCFDAGAAILFFGALAQQPALQSDAYQAIQELAALGYRIPSAEAPLRVFPALTDTEFSGRHAGAWRPGSIYLRDRTQTDFPARAYLRHELFHEASYRSCNRRLPEWAEEMAAMRFSGELAGREQEPQPNTTELEDLISHIRQNSPLNQRDRDVLGRLALHYPWPAEICQVPETLSRLLGAPFAAAGSGYVLANLISGRILETGGDIATPMPPGSLLKIPYAAALNQANPQVLADELAASDTGQLLLRRAAFRPERYRLLLSPIKQQSLTQQAPVTERDWRAYLGERGGDGGFALEASLPELVLTLRAALLSQPDYFKGLVRNGANPNSTLVGINSADKRTFRELKALTKTGTVSSSDGQPLIGHLMLAWPAEHPVYLAVFRQSGSSGAAIAAKAAGVLRDWQRRFPPRYAAVRVHLLSATDPASWQADSDCPELETGSARFNLCGTFYVTSTARGSRSERQVSGILQQSAAGSAKVLETDADSYADAVMAAEAQQLKGEAREALRAVIVWNGSRGGHRHPESRSLCDTTHCMVFLGEDVRGPSRGGHTTDPKLLGLLDELAANRDWLPFANGGAQHWQRQIPIAELQRLFAEAHILEIRRERRKDGALYVRLVYADNDETVSCEIFRNTLKLPSCPDSIQAADNQSWLFQGIGAGHGEGLSIETASELAEAGRSAEQILRDAYAK</sequence>
<evidence type="ECO:0000313" key="1">
    <source>
        <dbReference type="EMBL" id="MCQ8179846.1"/>
    </source>
</evidence>
<dbReference type="Proteomes" id="UP001524569">
    <property type="component" value="Unassembled WGS sequence"/>
</dbReference>
<organism evidence="1 2">
    <name type="scientific">Methylomonas aurea</name>
    <dbReference type="NCBI Taxonomy" id="2952224"/>
    <lineage>
        <taxon>Bacteria</taxon>
        <taxon>Pseudomonadati</taxon>
        <taxon>Pseudomonadota</taxon>
        <taxon>Gammaproteobacteria</taxon>
        <taxon>Methylococcales</taxon>
        <taxon>Methylococcaceae</taxon>
        <taxon>Methylomonas</taxon>
    </lineage>
</organism>
<dbReference type="EMBL" id="JANIBM010000001">
    <property type="protein sequence ID" value="MCQ8179846.1"/>
    <property type="molecule type" value="Genomic_DNA"/>
</dbReference>
<accession>A0ABT1UCV6</accession>
<evidence type="ECO:0008006" key="3">
    <source>
        <dbReference type="Google" id="ProtNLM"/>
    </source>
</evidence>
<keyword evidence="2" id="KW-1185">Reference proteome</keyword>
<gene>
    <name evidence="1" type="ORF">NP603_01875</name>
</gene>
<comment type="caution">
    <text evidence="1">The sequence shown here is derived from an EMBL/GenBank/DDBJ whole genome shotgun (WGS) entry which is preliminary data.</text>
</comment>
<name>A0ABT1UCV6_9GAMM</name>
<protein>
    <recommendedName>
        <fullName evidence="3">Penicillin-binding protein transpeptidase domain-containing protein</fullName>
    </recommendedName>
</protein>
<reference evidence="1 2" key="1">
    <citation type="submission" date="2022-07" db="EMBL/GenBank/DDBJ databases">
        <title>Methylomonas rivi sp. nov., Methylomonas rosea sp. nov., Methylomonas aureus sp. nov. and Methylomonas subterranea sp. nov., four novel methanotrophs isolated from a freshwater creek and the deep terrestrial subsurface.</title>
        <authorList>
            <person name="Abin C."/>
            <person name="Sankaranarayanan K."/>
            <person name="Garner C."/>
            <person name="Sindelar R."/>
            <person name="Kotary K."/>
            <person name="Garner R."/>
            <person name="Barclay S."/>
            <person name="Lawson P."/>
            <person name="Krumholz L."/>
        </authorList>
    </citation>
    <scope>NUCLEOTIDE SEQUENCE [LARGE SCALE GENOMIC DNA]</scope>
    <source>
        <strain evidence="1 2">SURF-1</strain>
    </source>
</reference>
<evidence type="ECO:0000313" key="2">
    <source>
        <dbReference type="Proteomes" id="UP001524569"/>
    </source>
</evidence>
<dbReference type="RefSeq" id="WP_256609226.1">
    <property type="nucleotide sequence ID" value="NZ_JANIBM010000001.1"/>
</dbReference>
<proteinExistence type="predicted"/>